<feature type="domain" description="DUF7580" evidence="4">
    <location>
        <begin position="177"/>
        <end position="510"/>
    </location>
</feature>
<dbReference type="PANTHER" id="PTHR43399:SF4">
    <property type="entry name" value="CELL WALL-ASSOCIATED PROTEASE"/>
    <property type="match status" value="1"/>
</dbReference>
<comment type="similarity">
    <text evidence="1 2">Belongs to the peptidase S8 family.</text>
</comment>
<evidence type="ECO:0000259" key="4">
    <source>
        <dbReference type="Pfam" id="PF24476"/>
    </source>
</evidence>
<dbReference type="InterPro" id="IPR000209">
    <property type="entry name" value="Peptidase_S8/S53_dom"/>
</dbReference>
<organism evidence="5 6">
    <name type="scientific">Apiospora arundinis</name>
    <dbReference type="NCBI Taxonomy" id="335852"/>
    <lineage>
        <taxon>Eukaryota</taxon>
        <taxon>Fungi</taxon>
        <taxon>Dikarya</taxon>
        <taxon>Ascomycota</taxon>
        <taxon>Pezizomycotina</taxon>
        <taxon>Sordariomycetes</taxon>
        <taxon>Xylariomycetidae</taxon>
        <taxon>Amphisphaeriales</taxon>
        <taxon>Apiosporaceae</taxon>
        <taxon>Apiospora</taxon>
    </lineage>
</organism>
<dbReference type="InterPro" id="IPR051048">
    <property type="entry name" value="Peptidase_S8/S53_subtilisin"/>
</dbReference>
<feature type="domain" description="Peptidase S8/S53" evidence="3">
    <location>
        <begin position="591"/>
        <end position="755"/>
    </location>
</feature>
<dbReference type="InterPro" id="IPR036852">
    <property type="entry name" value="Peptidase_S8/S53_dom_sf"/>
</dbReference>
<evidence type="ECO:0000313" key="6">
    <source>
        <dbReference type="Proteomes" id="UP001390339"/>
    </source>
</evidence>
<sequence length="810" mass="91624">MAPTPSDESIAPVGEEPLEFAQDAFGRISMLAADIGFKERSATAGCLAAELWIAKKTIESADEAHSAKLERRSLKLMRHLERICCWPNTPAHGSQSILRNLVRPNTQREAHKAEARARLGLSKFFHGPDFVKQDWFRQLERFSKDSQTRAATNDRNASQAIKKTPNEYPREINATLYNVFRYHSACVCVATQQPSRKHGRHAARLRLRADIVSLNEGFGFDILIHSLPVINGHWQDVQLRVKQKRQKSVRYDGETTKTHDEEPSRLLEPGSLCNLVNTRVESRLNLQIQNSQLYQLYEGIPIQQRIRPEPSLPLKRVLDTYRLSNKMKLVLCYIIARSVWQYYDSPWADTWWSNESIHFLFESSTTSPSEGSLYASKPYFAIAFGDVDDCLQEYCDSFSVIFRYPRILALCMMLLEIMRGRAFELDKYDTVEASVNARWDLAFRTVEDPSQWINFEYTDFRSALRKSLMSKTFDEASTRTGSGSNDLKHDLDHRRKILFDVLIEPLHRLLSLLGFEDVLDHIEPMSPREHSRYIPGSPSVPRIPIQSASATSVEEKEKEAANNWIERIGQLNTHVCNSVMPTPLRSHIRPIRVAVLDSGYDEESSFFQAPLRSRKVKGWRDFVGDSADPVDENGHGTHTVALVMKMAPSAEVYVARIARDRGAMGQAPHAICQAIKWATEECDVDIVSMSFGFESEIPEISIAIREAELRKHDKLLFFAAASNSGGNRREMFPACHDAVISIRQTNAHGSFSDTNPPADPYGPAVFGTLGSNVPSAWLVAATIAARSGKALDTPRHTFYVCEDVGRYWAC</sequence>
<dbReference type="SUPFAM" id="SSF52743">
    <property type="entry name" value="Subtilisin-like"/>
    <property type="match status" value="1"/>
</dbReference>
<dbReference type="EMBL" id="JAPCWZ010000002">
    <property type="protein sequence ID" value="KAK8876780.1"/>
    <property type="molecule type" value="Genomic_DNA"/>
</dbReference>
<evidence type="ECO:0000256" key="1">
    <source>
        <dbReference type="ARBA" id="ARBA00011073"/>
    </source>
</evidence>
<evidence type="ECO:0000313" key="5">
    <source>
        <dbReference type="EMBL" id="KAK8876780.1"/>
    </source>
</evidence>
<protein>
    <submittedName>
        <fullName evidence="5">Subtilisin-like protein</fullName>
    </submittedName>
</protein>
<gene>
    <name evidence="5" type="ORF">PGQ11_001726</name>
</gene>
<dbReference type="Pfam" id="PF00082">
    <property type="entry name" value="Peptidase_S8"/>
    <property type="match status" value="1"/>
</dbReference>
<dbReference type="Pfam" id="PF24476">
    <property type="entry name" value="DUF7580"/>
    <property type="match status" value="1"/>
</dbReference>
<name>A0ABR2JG72_9PEZI</name>
<dbReference type="Gene3D" id="3.40.50.200">
    <property type="entry name" value="Peptidase S8/S53 domain"/>
    <property type="match status" value="1"/>
</dbReference>
<reference evidence="5 6" key="1">
    <citation type="journal article" date="2024" name="IMA Fungus">
        <title>Apiospora arundinis, a panoply of carbohydrate-active enzymes and secondary metabolites.</title>
        <authorList>
            <person name="Sorensen T."/>
            <person name="Petersen C."/>
            <person name="Muurmann A.T."/>
            <person name="Christiansen J.V."/>
            <person name="Brundto M.L."/>
            <person name="Overgaard C.K."/>
            <person name="Boysen A.T."/>
            <person name="Wollenberg R.D."/>
            <person name="Larsen T.O."/>
            <person name="Sorensen J.L."/>
            <person name="Nielsen K.L."/>
            <person name="Sondergaard T.E."/>
        </authorList>
    </citation>
    <scope>NUCLEOTIDE SEQUENCE [LARGE SCALE GENOMIC DNA]</scope>
    <source>
        <strain evidence="5 6">AAU 773</strain>
    </source>
</reference>
<dbReference type="PROSITE" id="PS51892">
    <property type="entry name" value="SUBTILASE"/>
    <property type="match status" value="1"/>
</dbReference>
<dbReference type="InterPro" id="IPR056002">
    <property type="entry name" value="DUF7580"/>
</dbReference>
<accession>A0ABR2JG72</accession>
<evidence type="ECO:0000259" key="3">
    <source>
        <dbReference type="Pfam" id="PF00082"/>
    </source>
</evidence>
<dbReference type="PANTHER" id="PTHR43399">
    <property type="entry name" value="SUBTILISIN-RELATED"/>
    <property type="match status" value="1"/>
</dbReference>
<keyword evidence="6" id="KW-1185">Reference proteome</keyword>
<comment type="caution">
    <text evidence="2">Lacks conserved residue(s) required for the propagation of feature annotation.</text>
</comment>
<dbReference type="Proteomes" id="UP001390339">
    <property type="component" value="Unassembled WGS sequence"/>
</dbReference>
<comment type="caution">
    <text evidence="5">The sequence shown here is derived from an EMBL/GenBank/DDBJ whole genome shotgun (WGS) entry which is preliminary data.</text>
</comment>
<evidence type="ECO:0000256" key="2">
    <source>
        <dbReference type="PROSITE-ProRule" id="PRU01240"/>
    </source>
</evidence>
<proteinExistence type="inferred from homology"/>